<dbReference type="Pfam" id="PF05986">
    <property type="entry name" value="ADAMTS_spacer1"/>
    <property type="match status" value="1"/>
</dbReference>
<dbReference type="SMART" id="SM00209">
    <property type="entry name" value="TSP1"/>
    <property type="match status" value="3"/>
</dbReference>
<dbReference type="InterPro" id="IPR050439">
    <property type="entry name" value="ADAMTS_ADAMTS-like"/>
</dbReference>
<dbReference type="InterPro" id="IPR045371">
    <property type="entry name" value="ADAMTS_CR_3"/>
</dbReference>
<accession>A0ABN8RAM3</accession>
<dbReference type="Proteomes" id="UP001159427">
    <property type="component" value="Unassembled WGS sequence"/>
</dbReference>
<feature type="domain" description="ADAMTS/ADAMTS-like Spacer 1" evidence="7">
    <location>
        <begin position="485"/>
        <end position="581"/>
    </location>
</feature>
<evidence type="ECO:0000313" key="9">
    <source>
        <dbReference type="EMBL" id="CAH3175694.1"/>
    </source>
</evidence>
<comment type="caution">
    <text evidence="9">The sequence shown here is derived from an EMBL/GenBank/DDBJ whole genome shotgun (WGS) entry which is preliminary data.</text>
</comment>
<dbReference type="PROSITE" id="PS50092">
    <property type="entry name" value="TSP1"/>
    <property type="match status" value="2"/>
</dbReference>
<dbReference type="Gene3D" id="2.20.100.10">
    <property type="entry name" value="Thrombospondin type-1 (TSP1) repeat"/>
    <property type="match status" value="3"/>
</dbReference>
<feature type="domain" description="ADAMTS/ADAMTS-like cysteine-rich" evidence="8">
    <location>
        <begin position="404"/>
        <end position="465"/>
    </location>
</feature>
<evidence type="ECO:0000256" key="3">
    <source>
        <dbReference type="ARBA" id="ARBA00022530"/>
    </source>
</evidence>
<dbReference type="Gene3D" id="2.60.120.830">
    <property type="match status" value="1"/>
</dbReference>
<dbReference type="InterPro" id="IPR024079">
    <property type="entry name" value="MetalloPept_cat_dom_sf"/>
</dbReference>
<keyword evidence="3" id="KW-0272">Extracellular matrix</keyword>
<reference evidence="9 10" key="1">
    <citation type="submission" date="2022-05" db="EMBL/GenBank/DDBJ databases">
        <authorList>
            <consortium name="Genoscope - CEA"/>
            <person name="William W."/>
        </authorList>
    </citation>
    <scope>NUCLEOTIDE SEQUENCE [LARGE SCALE GENOMIC DNA]</scope>
</reference>
<comment type="subcellular location">
    <subcellularLocation>
        <location evidence="1">Secreted</location>
        <location evidence="1">Extracellular space</location>
        <location evidence="1">Extracellular matrix</location>
    </subcellularLocation>
</comment>
<organism evidence="9 10">
    <name type="scientific">Porites evermanni</name>
    <dbReference type="NCBI Taxonomy" id="104178"/>
    <lineage>
        <taxon>Eukaryota</taxon>
        <taxon>Metazoa</taxon>
        <taxon>Cnidaria</taxon>
        <taxon>Anthozoa</taxon>
        <taxon>Hexacorallia</taxon>
        <taxon>Scleractinia</taxon>
        <taxon>Fungiina</taxon>
        <taxon>Poritidae</taxon>
        <taxon>Porites</taxon>
    </lineage>
</organism>
<sequence>MFTHNRISTLLSASVPEYEITEPYQSNKHGDFVSHTLHRRHTRDVHDEDAWHYRMDAFGKKMHLKLKQNTQLAKPGLSLETRDENGDITWSPVKTDSFYHGKEASDPDSFVALSNDKGLTGMIKLSRDTLFVHPLPDHLAKHVTRGSGGAKSHLVYRKSKLSSQCHTKVGLASSIDKVAKKNKIEGATNADAAVQKYLQAALVLDEHVAAAHGNDTTDYMLVLANILNVYRNSSSGRRLDMIAAWAAKHKSDSKSDPMYFDVISLVHDIGIGHDGAQSCPDGINIMATGTIAGEGSYKWSSCSKNALQQYLRLVHMKTVSLCIAQRMGTFTQAWWSVLSTERAVDHVIPSNGGEKCLGRDIGHYKICNYQIKCPLPSYRDLQCKNIDPGKISYAYGDKCHLACIQHSTITYPHGRVADGTRCTADPGDFDVCIEGKCRAVGCDHGFESGTRKDRCAVCGGNGETCKFEKSSYTKDHRSYGFGNADTVVILPVGTVNATIKKRGVNLNFLGIKDHLTGQYIIHLPTYSRTVYYNGTKIAYIRNGYEYADSLEIDGPTNIPLRVVFAYIRGKPQGVDYQFYRPLLSNESAAPVSFKWITGAWTACSGKCGQGISTREVHCVRSDDETPALVDSCSKQTKPESQKNCKLSTTCAPEWHLTPWNECSKTCGKGDHFRVLYCRKQINESYFQKVDDKACYSSTKPNVTLFQQCNEVMCPPEWRSLPWSECSATCGGGIMTRKLECIRKNEVGQVIRAGHSFCRYAAKPLTETVCNEDKHCDPPPEVQVACFIGADNIKEVLGDFTKQINWDDTNEVVKKCAKLAHNKGYKLFALGSNGLCLSEANMKQKYHVSGSEGAKCKDGIGMWNSMFVYSLEPLPDIQPVGCFHDSIDRALPDNYANFRAQIIWTNMKLTVYQCARVAHDKGYKYFGVQFYGVCYGGKDGEKSFAKYGKSTNCWEFDKQNGFSVGKDWLNFVYRRRIE</sequence>
<dbReference type="SUPFAM" id="SSF55486">
    <property type="entry name" value="Metalloproteases ('zincins'), catalytic domain"/>
    <property type="match status" value="1"/>
</dbReference>
<gene>
    <name evidence="9" type="ORF">PEVE_00010290</name>
</gene>
<evidence type="ECO:0000313" key="10">
    <source>
        <dbReference type="Proteomes" id="UP001159427"/>
    </source>
</evidence>
<protein>
    <recommendedName>
        <fullName evidence="11">A disintegrin and metalloproteinase with thrombospondin motifs 18</fullName>
    </recommendedName>
</protein>
<evidence type="ECO:0000256" key="5">
    <source>
        <dbReference type="ARBA" id="ARBA00023180"/>
    </source>
</evidence>
<feature type="domain" description="Peptidase M12B propeptide" evidence="6">
    <location>
        <begin position="19"/>
        <end position="102"/>
    </location>
</feature>
<dbReference type="InterPro" id="IPR013273">
    <property type="entry name" value="ADAMTS/ADAMTS-like"/>
</dbReference>
<dbReference type="InterPro" id="IPR010294">
    <property type="entry name" value="ADAMTS_spacer1"/>
</dbReference>
<dbReference type="Pfam" id="PF01562">
    <property type="entry name" value="Pep_M12B_propep"/>
    <property type="match status" value="1"/>
</dbReference>
<evidence type="ECO:0000256" key="4">
    <source>
        <dbReference type="ARBA" id="ARBA00023157"/>
    </source>
</evidence>
<evidence type="ECO:0000259" key="8">
    <source>
        <dbReference type="Pfam" id="PF19236"/>
    </source>
</evidence>
<dbReference type="Pfam" id="PF19030">
    <property type="entry name" value="TSP1_ADAMTS"/>
    <property type="match status" value="3"/>
</dbReference>
<keyword evidence="10" id="KW-1185">Reference proteome</keyword>
<evidence type="ECO:0000256" key="1">
    <source>
        <dbReference type="ARBA" id="ARBA00004498"/>
    </source>
</evidence>
<evidence type="ECO:0008006" key="11">
    <source>
        <dbReference type="Google" id="ProtNLM"/>
    </source>
</evidence>
<dbReference type="SUPFAM" id="SSF82895">
    <property type="entry name" value="TSP-1 type 1 repeat"/>
    <property type="match status" value="3"/>
</dbReference>
<dbReference type="Pfam" id="PF19236">
    <property type="entry name" value="ADAMTS_CR_3"/>
    <property type="match status" value="1"/>
</dbReference>
<dbReference type="PANTHER" id="PTHR13723">
    <property type="entry name" value="ADAMTS A DISINTEGRIN AND METALLOPROTEASE WITH THROMBOSPONDIN MOTIFS PROTEASE"/>
    <property type="match status" value="1"/>
</dbReference>
<dbReference type="InterPro" id="IPR002870">
    <property type="entry name" value="Peptidase_M12B_N"/>
</dbReference>
<evidence type="ECO:0000259" key="7">
    <source>
        <dbReference type="Pfam" id="PF05986"/>
    </source>
</evidence>
<evidence type="ECO:0000256" key="2">
    <source>
        <dbReference type="ARBA" id="ARBA00022525"/>
    </source>
</evidence>
<dbReference type="InterPro" id="IPR000884">
    <property type="entry name" value="TSP1_rpt"/>
</dbReference>
<evidence type="ECO:0000259" key="6">
    <source>
        <dbReference type="Pfam" id="PF01562"/>
    </source>
</evidence>
<keyword evidence="5" id="KW-0325">Glycoprotein</keyword>
<dbReference type="PRINTS" id="PR01857">
    <property type="entry name" value="ADAMTSFAMILY"/>
</dbReference>
<keyword evidence="4" id="KW-1015">Disulfide bond</keyword>
<dbReference type="Gene3D" id="3.40.390.10">
    <property type="entry name" value="Collagenase (Catalytic Domain)"/>
    <property type="match status" value="1"/>
</dbReference>
<name>A0ABN8RAM3_9CNID</name>
<proteinExistence type="predicted"/>
<dbReference type="EMBL" id="CALNXI010001720">
    <property type="protein sequence ID" value="CAH3175694.1"/>
    <property type="molecule type" value="Genomic_DNA"/>
</dbReference>
<dbReference type="PANTHER" id="PTHR13723:SF200">
    <property type="entry name" value="ADAM METALLOPEPTIDASE WITH THROMBOSPONDIN TYPE 1 MOTIF B, ISOFORM B"/>
    <property type="match status" value="1"/>
</dbReference>
<dbReference type="InterPro" id="IPR036383">
    <property type="entry name" value="TSP1_rpt_sf"/>
</dbReference>
<keyword evidence="2" id="KW-0964">Secreted</keyword>